<protein>
    <submittedName>
        <fullName evidence="3">AsmA family protein</fullName>
    </submittedName>
</protein>
<feature type="region of interest" description="Disordered" evidence="1">
    <location>
        <begin position="245"/>
        <end position="277"/>
    </location>
</feature>
<keyword evidence="4" id="KW-1185">Reference proteome</keyword>
<dbReference type="GO" id="GO:0005886">
    <property type="term" value="C:plasma membrane"/>
    <property type="evidence" value="ECO:0007669"/>
    <property type="project" value="TreeGrafter"/>
</dbReference>
<dbReference type="GO" id="GO:0090313">
    <property type="term" value="P:regulation of protein targeting to membrane"/>
    <property type="evidence" value="ECO:0007669"/>
    <property type="project" value="TreeGrafter"/>
</dbReference>
<dbReference type="EMBL" id="QZWZ01000002">
    <property type="protein sequence ID" value="RJT41811.1"/>
    <property type="molecule type" value="Genomic_DNA"/>
</dbReference>
<evidence type="ECO:0000313" key="4">
    <source>
        <dbReference type="Proteomes" id="UP000272706"/>
    </source>
</evidence>
<accession>A0A3A5L6P3</accession>
<comment type="caution">
    <text evidence="3">The sequence shown here is derived from an EMBL/GenBank/DDBJ whole genome shotgun (WGS) entry which is preliminary data.</text>
</comment>
<dbReference type="PANTHER" id="PTHR30441">
    <property type="entry name" value="DUF748 DOMAIN-CONTAINING PROTEIN"/>
    <property type="match status" value="1"/>
</dbReference>
<evidence type="ECO:0000313" key="3">
    <source>
        <dbReference type="EMBL" id="RJT41811.1"/>
    </source>
</evidence>
<organism evidence="3 4">
    <name type="scientific">Mesorhizobium waimense</name>
    <dbReference type="NCBI Taxonomy" id="1300307"/>
    <lineage>
        <taxon>Bacteria</taxon>
        <taxon>Pseudomonadati</taxon>
        <taxon>Pseudomonadota</taxon>
        <taxon>Alphaproteobacteria</taxon>
        <taxon>Hyphomicrobiales</taxon>
        <taxon>Phyllobacteriaceae</taxon>
        <taxon>Mesorhizobium</taxon>
    </lineage>
</organism>
<sequence length="1330" mass="137893">MLARLFVIFGGLFVLVLCAALVVPHFVDWTGYRADFEREASAILGRKVTVQGDATARLLPFPSVTFSNVAVAGGPGGQPAMTVETFSMDAELAPFLSGEVLIVDMRLVRPKATIDIAADGTVDWAMRPTSPFDINQISIEKLTVTEGEVALHHAAGGRDHLISEINSTISAKSLAGPWRMDGSLRFDGLRTEVIASTGKAEGNGQMRLRLKADPDAYPLVIETDGNAGIVKGAAVYSGQFKISASDKNGSGRNDADKNSAELRGTDGETVKISTGKPDPGFRLNGKFSLDHHKLSFDEFRFETGPLDNPYSADGKASVDLGVDPRFSIEANGAQVQFDEAVGAAGAGLTLSQRVDALERALLQMPKPTIPGTVEVKLPAVVAGDTTVRDVHVSAEPTDGGWSVKSLAATLPGRATLEANGMLSVQDHFGFTGSLLLAVAQPSGFAAWLSKDVDEAIRRLPAAGFKAKVDLSEKRQAFSDLELILGKARFSGRIDSSQPDDARPSVLMRLEGGELDVDGLTAFASIFVSDKGANRFSDRDLDFQIKAGPVSAGGLTADTVDTALRLRQGLLEIDRLSVGDLAGASISATGRIKDFPESPTGKLDASVVAVDLKPLVDVATQHYPGNEVLKGLAARAAAYPELFQDARIDLVTSAADNGDGTTGLAVSAQGKAGGSAFSASLSGKGAADRLLEAPVMLTFNARSGDATALLALYGLPALPLGMLGQATTDISAKGTFGGGLATSFNLTGDDFRAGFEGTVAETPQGPTAKGKISLDAADIEPWLMTTGVGLPGMGTGMSASLTSQADYGNGLLVLNELSGALNEAAVSGDVNVDVKDGVPHLAGALVLDELDLDPMAVALFGDPSFLAGKGAWPTAPFSQKPNLPFTADLDLTTAALAAGPFATAYDAALSLKLDLEGMRVSDLKAKLFGGALTGLFELKNNDGTGLFSGQMRLAGGDLSAVLPGAGLSGSGDVSTTLSTSGKSVDAMVAALSGSGTAALKGLAIAGVNPGAFAPLIAKADAMGRDIDAAKTAGFAPEIAAAGSFAAGDTDIAFTLAGGILRAPPIRLENPAATLSADISADLNASTVDASGSITYRPGDEALVGSDPAVNFSVEGPLGAANREFDSEPLAQFLTQRALEKEQQRVEAMQAALLEKQRLRREVRYYAALQTERDRAAEELRRQEEEARLQAEAKAKADAEAKAQAEAEAQAKAEADAKAQAEADAKAKADAEAQAEADAKAKADADAKAKAEQQAADDAAKAAEQERRKAEEAMRIASEERARLEAKRKAAEQAQKVDRSLPGVNDNSAPAPQKPKANPFTIDNLLKSLDGG</sequence>
<evidence type="ECO:0000256" key="1">
    <source>
        <dbReference type="SAM" id="MobiDB-lite"/>
    </source>
</evidence>
<dbReference type="InterPro" id="IPR007844">
    <property type="entry name" value="AsmA"/>
</dbReference>
<dbReference type="InterPro" id="IPR017023">
    <property type="entry name" value="UCP034039"/>
</dbReference>
<feature type="compositionally biased region" description="Basic and acidic residues" evidence="1">
    <location>
        <begin position="253"/>
        <end position="269"/>
    </location>
</feature>
<name>A0A3A5L6P3_9HYPH</name>
<feature type="domain" description="AsmA" evidence="2">
    <location>
        <begin position="3"/>
        <end position="189"/>
    </location>
</feature>
<reference evidence="3 4" key="1">
    <citation type="submission" date="2018-09" db="EMBL/GenBank/DDBJ databases">
        <title>Mesorhizobium carmichaelinearum sp. nov. isolated from Carmichaelinea spp. root nodules in New Zealand.</title>
        <authorList>
            <person name="De Meyer S.E."/>
        </authorList>
    </citation>
    <scope>NUCLEOTIDE SEQUENCE [LARGE SCALE GENOMIC DNA]</scope>
    <source>
        <strain evidence="3 4">ICMP19557</strain>
    </source>
</reference>
<dbReference type="RefSeq" id="WP_120012618.1">
    <property type="nucleotide sequence ID" value="NZ_QZWZ01000002.1"/>
</dbReference>
<dbReference type="InterPro" id="IPR052894">
    <property type="entry name" value="AsmA-related"/>
</dbReference>
<dbReference type="OrthoDB" id="9816380at2"/>
<dbReference type="PANTHER" id="PTHR30441:SF4">
    <property type="entry name" value="PROTEIN ASMA"/>
    <property type="match status" value="1"/>
</dbReference>
<feature type="region of interest" description="Disordered" evidence="1">
    <location>
        <begin position="1187"/>
        <end position="1330"/>
    </location>
</feature>
<dbReference type="PIRSF" id="PIRSF034039">
    <property type="entry name" value="UCP034039"/>
    <property type="match status" value="1"/>
</dbReference>
<dbReference type="Pfam" id="PF05170">
    <property type="entry name" value="AsmA"/>
    <property type="match status" value="1"/>
</dbReference>
<evidence type="ECO:0000259" key="2">
    <source>
        <dbReference type="Pfam" id="PF05170"/>
    </source>
</evidence>
<feature type="compositionally biased region" description="Basic and acidic residues" evidence="1">
    <location>
        <begin position="1256"/>
        <end position="1297"/>
    </location>
</feature>
<gene>
    <name evidence="3" type="ORF">D3227_03680</name>
</gene>
<feature type="compositionally biased region" description="Basic and acidic residues" evidence="1">
    <location>
        <begin position="1187"/>
        <end position="1249"/>
    </location>
</feature>
<proteinExistence type="predicted"/>
<dbReference type="Proteomes" id="UP000272706">
    <property type="component" value="Unassembled WGS sequence"/>
</dbReference>